<dbReference type="InterPro" id="IPR000772">
    <property type="entry name" value="Ricin_B_lectin"/>
</dbReference>
<protein>
    <recommendedName>
        <fullName evidence="1">Ricin B lectin domain-containing protein</fullName>
    </recommendedName>
</protein>
<dbReference type="EMBL" id="JABCKI010000112">
    <property type="protein sequence ID" value="KAG5652613.1"/>
    <property type="molecule type" value="Genomic_DNA"/>
</dbReference>
<dbReference type="SMART" id="SM00458">
    <property type="entry name" value="RICIN"/>
    <property type="match status" value="1"/>
</dbReference>
<evidence type="ECO:0000259" key="1">
    <source>
        <dbReference type="SMART" id="SM00458"/>
    </source>
</evidence>
<gene>
    <name evidence="2" type="ORF">H0H81_004395</name>
</gene>
<accession>A0A9P7GM46</accession>
<dbReference type="Gene3D" id="2.80.10.50">
    <property type="match status" value="1"/>
</dbReference>
<dbReference type="Pfam" id="PF00652">
    <property type="entry name" value="Ricin_B_lectin"/>
    <property type="match status" value="1"/>
</dbReference>
<dbReference type="AlphaFoldDB" id="A0A9P7GM46"/>
<reference evidence="2" key="2">
    <citation type="submission" date="2021-10" db="EMBL/GenBank/DDBJ databases">
        <title>Phylogenomics reveals ancestral predisposition of the termite-cultivated fungus Termitomyces towards a domesticated lifestyle.</title>
        <authorList>
            <person name="Auxier B."/>
            <person name="Grum-Grzhimaylo A."/>
            <person name="Cardenas M.E."/>
            <person name="Lodge J.D."/>
            <person name="Laessoe T."/>
            <person name="Pedersen O."/>
            <person name="Smith M.E."/>
            <person name="Kuyper T.W."/>
            <person name="Franco-Molano E.A."/>
            <person name="Baroni T.J."/>
            <person name="Aanen D.K."/>
        </authorList>
    </citation>
    <scope>NUCLEOTIDE SEQUENCE</scope>
    <source>
        <strain evidence="2">D49</strain>
    </source>
</reference>
<name>A0A9P7GM46_9AGAR</name>
<dbReference type="SUPFAM" id="SSF50370">
    <property type="entry name" value="Ricin B-like lectins"/>
    <property type="match status" value="1"/>
</dbReference>
<proteinExistence type="predicted"/>
<evidence type="ECO:0000313" key="3">
    <source>
        <dbReference type="Proteomes" id="UP000717328"/>
    </source>
</evidence>
<comment type="caution">
    <text evidence="2">The sequence shown here is derived from an EMBL/GenBank/DDBJ whole genome shotgun (WGS) entry which is preliminary data.</text>
</comment>
<organism evidence="2 3">
    <name type="scientific">Sphagnurus paluster</name>
    <dbReference type="NCBI Taxonomy" id="117069"/>
    <lineage>
        <taxon>Eukaryota</taxon>
        <taxon>Fungi</taxon>
        <taxon>Dikarya</taxon>
        <taxon>Basidiomycota</taxon>
        <taxon>Agaricomycotina</taxon>
        <taxon>Agaricomycetes</taxon>
        <taxon>Agaricomycetidae</taxon>
        <taxon>Agaricales</taxon>
        <taxon>Tricholomatineae</taxon>
        <taxon>Lyophyllaceae</taxon>
        <taxon>Sphagnurus</taxon>
    </lineage>
</organism>
<keyword evidence="3" id="KW-1185">Reference proteome</keyword>
<sequence>MGDAVEKNITSKRQIIEALWLYLDGPPRSHGFKGKDCWRSLFKRSGAKAILGQVTLEPGLTVNKCMTAASNKDGAIVTIEDCTYADNQKWVFNGVAVTIFGGTKCLDVPSGNTADGVKLQIWTCANGNTNQMFFYTRDNRLAWTNKGKCVDLTAGNQASGTRVCISLTSLSLCTDNNKNQIWDTGYNPNDLPVDSQNNQYGTNRCGTTSSQTSNCQTAYLNSAQDFCLFAPPNPNSTIGDTEHEAVSWCTKSGRGTRTIPNGTLKGVHFVRTPNYVQVTGRGDLTKLNIQKGDEGGELDNRGADGNGNPAGGLVFGNTFGNGVQYHEWTSFISDNEFCFRACIGGDATVNCNHIYDVMGCEWNIPANYNEGTFETCDGDDDLPMGVYGTSTWYQGVSPTPPAHPPAPSSNCVSVPTVSVTPNKMRRHARQADLKRHAAPFPEATPM</sequence>
<feature type="domain" description="Ricin B lectin" evidence="1">
    <location>
        <begin position="52"/>
        <end position="185"/>
    </location>
</feature>
<dbReference type="CDD" id="cd00161">
    <property type="entry name" value="beta-trefoil_Ricin-like"/>
    <property type="match status" value="1"/>
</dbReference>
<reference evidence="2" key="1">
    <citation type="submission" date="2021-02" db="EMBL/GenBank/DDBJ databases">
        <authorList>
            <person name="Nieuwenhuis M."/>
            <person name="Van De Peppel L.J.J."/>
        </authorList>
    </citation>
    <scope>NUCLEOTIDE SEQUENCE</scope>
    <source>
        <strain evidence="2">D49</strain>
    </source>
</reference>
<dbReference type="InterPro" id="IPR035992">
    <property type="entry name" value="Ricin_B-like_lectins"/>
</dbReference>
<evidence type="ECO:0000313" key="2">
    <source>
        <dbReference type="EMBL" id="KAG5652613.1"/>
    </source>
</evidence>
<dbReference type="Proteomes" id="UP000717328">
    <property type="component" value="Unassembled WGS sequence"/>
</dbReference>
<dbReference type="OrthoDB" id="2564904at2759"/>
<dbReference type="PROSITE" id="PS50231">
    <property type="entry name" value="RICIN_B_LECTIN"/>
    <property type="match status" value="1"/>
</dbReference>